<dbReference type="Gene3D" id="2.60.120.200">
    <property type="match status" value="1"/>
</dbReference>
<dbReference type="Pfam" id="PF03538">
    <property type="entry name" value="VRP1"/>
    <property type="match status" value="1"/>
</dbReference>
<proteinExistence type="predicted"/>
<dbReference type="EMBL" id="CP003244">
    <property type="protein sequence ID" value="AEX52590.1"/>
    <property type="molecule type" value="Genomic_DNA"/>
</dbReference>
<reference evidence="3" key="2">
    <citation type="submission" date="2012-01" db="EMBL/GenBank/DDBJ databases">
        <title>Complete sequence of chromosome of Rahnella aquatilis CIP 78.65.</title>
        <authorList>
            <person name="Lucas S."/>
            <person name="Han J."/>
            <person name="Lapidus A."/>
            <person name="Cheng J.-F."/>
            <person name="Goodwin L."/>
            <person name="Pitluck S."/>
            <person name="Peters L."/>
            <person name="Ovchinnikova G."/>
            <person name="Held B."/>
            <person name="Detter J.C."/>
            <person name="Han C."/>
            <person name="Tapia R."/>
            <person name="Land M."/>
            <person name="Hauser L."/>
            <person name="Kyrpides N."/>
            <person name="Ivanova N."/>
            <person name="Pagani I."/>
            <person name="Sobecky P."/>
            <person name="Martinez R."/>
            <person name="Woyke T."/>
        </authorList>
    </citation>
    <scope>NUCLEOTIDE SEQUENCE [LARGE SCALE GENOMIC DNA]</scope>
    <source>
        <strain evidence="3">ATCC 33071 / DSM 4594 / JCM 1683 / NBRC 105701 / NCIMB 13365 / CIP 78.65</strain>
    </source>
</reference>
<dbReference type="STRING" id="745277.Rahaq2_2755"/>
<keyword evidence="1" id="KW-0843">Virulence</keyword>
<gene>
    <name evidence="2" type="ordered locus">Rahaq2_2755</name>
</gene>
<organism evidence="2 3">
    <name type="scientific">Rahnella aquatilis (strain ATCC 33071 / DSM 4594 / JCM 1683 / NBRC 105701 / NCIMB 13365 / CIP 78.65)</name>
    <dbReference type="NCBI Taxonomy" id="745277"/>
    <lineage>
        <taxon>Bacteria</taxon>
        <taxon>Pseudomonadati</taxon>
        <taxon>Pseudomonadota</taxon>
        <taxon>Gammaproteobacteria</taxon>
        <taxon>Enterobacterales</taxon>
        <taxon>Yersiniaceae</taxon>
        <taxon>Rahnella</taxon>
    </lineage>
</organism>
<dbReference type="SUPFAM" id="SSF49899">
    <property type="entry name" value="Concanavalin A-like lectins/glucanases"/>
    <property type="match status" value="1"/>
</dbReference>
<protein>
    <submittedName>
        <fullName evidence="2">Virulence plasmid 28 protein</fullName>
    </submittedName>
</protein>
<dbReference type="OrthoDB" id="6463403at2"/>
<evidence type="ECO:0000256" key="1">
    <source>
        <dbReference type="ARBA" id="ARBA00023026"/>
    </source>
</evidence>
<dbReference type="PATRIC" id="fig|745277.3.peg.2635"/>
<evidence type="ECO:0000313" key="3">
    <source>
        <dbReference type="Proteomes" id="UP000009010"/>
    </source>
</evidence>
<accession>H2ISE2</accession>
<reference evidence="2 3" key="1">
    <citation type="journal article" date="2012" name="J. Bacteriol.">
        <title>Complete Genome Sequence of Rahnella aquatilis CIP 78.65.</title>
        <authorList>
            <person name="Martinez R.J."/>
            <person name="Bruce D."/>
            <person name="Detter C."/>
            <person name="Goodwin L.A."/>
            <person name="Han J."/>
            <person name="Han C.S."/>
            <person name="Held B."/>
            <person name="Land M.L."/>
            <person name="Mikhailova N."/>
            <person name="Nolan M."/>
            <person name="Pennacchio L."/>
            <person name="Pitluck S."/>
            <person name="Tapia R."/>
            <person name="Woyke T."/>
            <person name="Sobecky P.A."/>
        </authorList>
    </citation>
    <scope>NUCLEOTIDE SEQUENCE [LARGE SCALE GENOMIC DNA]</scope>
    <source>
        <strain evidence="3">ATCC 33071 / DSM 4594 / JCM 1683 / NBRC 105701 / NCIMB 13365 / CIP 78.65</strain>
    </source>
</reference>
<sequence length="1426" mass="157345">MSGNNPDSLSRISAVLQLNDQLEEQGYHSVFDIVRVPRNTFINRHQQDFGQDTQKVYDLAVGYATQLSRLFKKNALAGATVAATSPALLRGVQNSQDLQATQLGALEQNIPTYASLFNETWTQYCLTSAPEALDSPVSYLSFLYQQALDWENAAGSAVNSVFYLSQRRPDLPRLLLDDDAINQVIPTLDIVNDVLEAAIAPSVPESTTVDKTLSTTRYPNTLPYHYPHQQVLTALEDKSVVLQDIIQQADVTWPLFTGDAFSSVLADTAKKLGSNLAPEQQHIVAEAVNASTDAWYQANYGVASAASAVTELEDREVFLQKTSLDETQLESLIAGNAGGSTVVASANVPGLSASPLQYGAKFINAGQGEPVKINPISDRLYSAPVQDEAGKVNLIFNGEPTYTTDCPYGRAVITEPDKNNNFYLPSDLIYSQGKYISYTLNFWCKIHEGAPDHALIYTNKLDADADTSAGISLFLLLSNGAYSLSFEFSDGVHISKATIPFSGIGKWCYFNTMFASGDGTNTNSMTIYFRYGYGGVFKNYRELDLTAITSIGHSDCFGFNGNKGNAYYEKYPNRKAVMEFDDMAIWSYYISVGPITDIMNSDLPVGGRTDMIHYYPLDKDSDGCLVYLNYDRLERINRQIRLQRWLGLPYDQVDLLVSAAQHAENNTTLTMNDNTLRMLGVFCHYQQYYDVNAWQFAALIDEITPYAISPAVPFFDQIFNSPSLFEKPFALTNTNFIYDDNSSQNGRIIKQLCAGLGITEAQFSVLAERVAGQQGNLVNKTLPCTLPVVSALYRLATLPKLFGLSLTEGLSLMQLISGQRVVDKLAGVPVIKAVNASGDDILDVLMALSSGVQWLKTTGLSAATSLVILDTEGARQPQENATTGQMNLISDINQHLSSALLTDAVFEASNLSMDISKSPETMREGSFCKLLGEDESKFTPSYQVDTTRSEYIAFSDVVMTGLQGDKDYAIGFWMNVPVSVTDDKVHIMMTDKTSSQRHGFEINYNAGTSTKHIEVTYLDDASSGVHITGAYMTKGEWLYVYYGFKADEIKLQLYISSADEFWQSNPNRIASAQITPGSSVTIGRFGDLGKYGQPTVTNYCDISVWDRLLTLEEIRNIVKNNVPVSDCKYKIMPGSYIFIFSDLIDADGIILPVVCQPRESELEAITRMVAADIAKVEIDSLLTDEQITAQFANLIYQTKLTQDGIANSAIARTLGVDQSLSPFLLTWADSGSYDLLSKTWALRDVTDAHYRGVTTWSELLFDVGRRAALTRIFQLSAAAVSTYLSHPDWFGVPDTTLTLPLLYAFSRYDCLSLQTPLNEDDILAYLSRASNGIVLGPAESSRALAALLGWEVKETEEAIYYVCNNAPANWVYSIILIDQVMRLQHLSQLTGLSMTPLLEIIQLTTQSDYDQWQQAGESLISTTQAE</sequence>
<dbReference type="eggNOG" id="COG4942">
    <property type="taxonomic scope" value="Bacteria"/>
</dbReference>
<dbReference type="InterPro" id="IPR018003">
    <property type="entry name" value="Insecticidal_toxin/plasmid_vir"/>
</dbReference>
<dbReference type="Proteomes" id="UP000009010">
    <property type="component" value="Chromosome"/>
</dbReference>
<name>H2ISE2_RAHAC</name>
<dbReference type="InterPro" id="IPR013320">
    <property type="entry name" value="ConA-like_dom_sf"/>
</dbReference>
<dbReference type="HOGENOM" id="CLU_242887_0_0_6"/>
<keyword evidence="3" id="KW-1185">Reference proteome</keyword>
<dbReference type="RefSeq" id="WP_015697739.1">
    <property type="nucleotide sequence ID" value="NC_016818.1"/>
</dbReference>
<dbReference type="KEGG" id="raq:Rahaq2_2755"/>
<evidence type="ECO:0000313" key="2">
    <source>
        <dbReference type="EMBL" id="AEX52590.1"/>
    </source>
</evidence>